<feature type="region of interest" description="Disordered" evidence="2">
    <location>
        <begin position="22"/>
        <end position="54"/>
    </location>
</feature>
<evidence type="ECO:0000313" key="5">
    <source>
        <dbReference type="Proteomes" id="UP000325577"/>
    </source>
</evidence>
<feature type="compositionally biased region" description="Basic and acidic residues" evidence="2">
    <location>
        <begin position="104"/>
        <end position="121"/>
    </location>
</feature>
<name>A0A5J5BDH1_9ASTE</name>
<dbReference type="Pfam" id="PF13912">
    <property type="entry name" value="zf-C2H2_6"/>
    <property type="match status" value="1"/>
</dbReference>
<gene>
    <name evidence="4" type="ORF">F0562_026479</name>
</gene>
<keyword evidence="5" id="KW-1185">Reference proteome</keyword>
<accession>A0A5J5BDH1</accession>
<keyword evidence="1" id="KW-0479">Metal-binding</keyword>
<dbReference type="InterPro" id="IPR013087">
    <property type="entry name" value="Znf_C2H2_type"/>
</dbReference>
<feature type="region of interest" description="Disordered" evidence="2">
    <location>
        <begin position="102"/>
        <end position="147"/>
    </location>
</feature>
<dbReference type="PANTHER" id="PTHR46326:SF10">
    <property type="entry name" value="C2H2 AND C2HC ZINC FINGER PROTEIN"/>
    <property type="match status" value="1"/>
</dbReference>
<evidence type="ECO:0000256" key="2">
    <source>
        <dbReference type="SAM" id="MobiDB-lite"/>
    </source>
</evidence>
<dbReference type="InterPro" id="IPR044303">
    <property type="entry name" value="ZAT1/4/9"/>
</dbReference>
<evidence type="ECO:0000313" key="4">
    <source>
        <dbReference type="EMBL" id="KAA8539787.1"/>
    </source>
</evidence>
<proteinExistence type="predicted"/>
<evidence type="ECO:0000256" key="1">
    <source>
        <dbReference type="PROSITE-ProRule" id="PRU00042"/>
    </source>
</evidence>
<dbReference type="OrthoDB" id="6077919at2759"/>
<dbReference type="GO" id="GO:0006355">
    <property type="term" value="P:regulation of DNA-templated transcription"/>
    <property type="evidence" value="ECO:0007669"/>
    <property type="project" value="InterPro"/>
</dbReference>
<dbReference type="PANTHER" id="PTHR46326">
    <property type="entry name" value="ZINC FINGER PROTEIN ZAT1-RELATED"/>
    <property type="match status" value="1"/>
</dbReference>
<dbReference type="GO" id="GO:0008270">
    <property type="term" value="F:zinc ion binding"/>
    <property type="evidence" value="ECO:0007669"/>
    <property type="project" value="UniProtKB-KW"/>
</dbReference>
<dbReference type="AlphaFoldDB" id="A0A5J5BDH1"/>
<organism evidence="4 5">
    <name type="scientific">Nyssa sinensis</name>
    <dbReference type="NCBI Taxonomy" id="561372"/>
    <lineage>
        <taxon>Eukaryota</taxon>
        <taxon>Viridiplantae</taxon>
        <taxon>Streptophyta</taxon>
        <taxon>Embryophyta</taxon>
        <taxon>Tracheophyta</taxon>
        <taxon>Spermatophyta</taxon>
        <taxon>Magnoliopsida</taxon>
        <taxon>eudicotyledons</taxon>
        <taxon>Gunneridae</taxon>
        <taxon>Pentapetalae</taxon>
        <taxon>asterids</taxon>
        <taxon>Cornales</taxon>
        <taxon>Nyssaceae</taxon>
        <taxon>Nyssa</taxon>
    </lineage>
</organism>
<dbReference type="EMBL" id="CM018037">
    <property type="protein sequence ID" value="KAA8539787.1"/>
    <property type="molecule type" value="Genomic_DNA"/>
</dbReference>
<dbReference type="Gene3D" id="3.30.160.60">
    <property type="entry name" value="Classic Zinc Finger"/>
    <property type="match status" value="1"/>
</dbReference>
<dbReference type="SUPFAM" id="SSF57667">
    <property type="entry name" value="beta-beta-alpha zinc fingers"/>
    <property type="match status" value="1"/>
</dbReference>
<sequence>MRTHLAFLPIPPKLNDSIKLDTSSSLHSGRAQEDTSLTLGSRKNLDKSPQKLTRRRSKRNWKLIDALVDLLDEPKSTSLVSINSPVEDVALSILMLSKGKGTYRKVEEEKGKERVEENKEEANEDENGGYMEDDDDNDDDDADNDKDDDYALYLTQTQPRAQVERTHRYETRKKAFQSHQALERCGEKQEEIKVQIQETNEVDFGGDIGNIGKKIHKCPSCSRVFKSGQALGGHKKIHASSSRNAINSDAFGGHFIDLQIHASSSQNAINSDEFGGHFIDLDLSDEFDGHFIDLNFPPPEEV</sequence>
<feature type="domain" description="C2H2-type" evidence="3">
    <location>
        <begin position="216"/>
        <end position="243"/>
    </location>
</feature>
<reference evidence="4 5" key="1">
    <citation type="submission" date="2019-09" db="EMBL/GenBank/DDBJ databases">
        <title>A chromosome-level genome assembly of the Chinese tupelo Nyssa sinensis.</title>
        <authorList>
            <person name="Yang X."/>
            <person name="Kang M."/>
            <person name="Yang Y."/>
            <person name="Xiong H."/>
            <person name="Wang M."/>
            <person name="Zhang Z."/>
            <person name="Wang Z."/>
            <person name="Wu H."/>
            <person name="Ma T."/>
            <person name="Liu J."/>
            <person name="Xi Z."/>
        </authorList>
    </citation>
    <scope>NUCLEOTIDE SEQUENCE [LARGE SCALE GENOMIC DNA]</scope>
    <source>
        <strain evidence="4">J267</strain>
        <tissue evidence="4">Leaf</tissue>
    </source>
</reference>
<dbReference type="PROSITE" id="PS00028">
    <property type="entry name" value="ZINC_FINGER_C2H2_1"/>
    <property type="match status" value="1"/>
</dbReference>
<keyword evidence="1" id="KW-0863">Zinc-finger</keyword>
<dbReference type="InterPro" id="IPR036236">
    <property type="entry name" value="Znf_C2H2_sf"/>
</dbReference>
<feature type="compositionally biased region" description="Acidic residues" evidence="2">
    <location>
        <begin position="122"/>
        <end position="147"/>
    </location>
</feature>
<dbReference type="PROSITE" id="PS50157">
    <property type="entry name" value="ZINC_FINGER_C2H2_2"/>
    <property type="match status" value="1"/>
</dbReference>
<evidence type="ECO:0000259" key="3">
    <source>
        <dbReference type="PROSITE" id="PS50157"/>
    </source>
</evidence>
<protein>
    <recommendedName>
        <fullName evidence="3">C2H2-type domain-containing protein</fullName>
    </recommendedName>
</protein>
<keyword evidence="1" id="KW-0862">Zinc</keyword>
<dbReference type="Proteomes" id="UP000325577">
    <property type="component" value="Linkage Group LG14"/>
</dbReference>